<evidence type="ECO:0008006" key="4">
    <source>
        <dbReference type="Google" id="ProtNLM"/>
    </source>
</evidence>
<dbReference type="Proteomes" id="UP000009319">
    <property type="component" value="Unassembled WGS sequence"/>
</dbReference>
<proteinExistence type="predicted"/>
<evidence type="ECO:0000256" key="1">
    <source>
        <dbReference type="SAM" id="MobiDB-lite"/>
    </source>
</evidence>
<dbReference type="STRING" id="1211777.BN77_p30044"/>
<organism evidence="2 3">
    <name type="scientific">Rhizobium mesoamericanum STM3625</name>
    <dbReference type="NCBI Taxonomy" id="1211777"/>
    <lineage>
        <taxon>Bacteria</taxon>
        <taxon>Pseudomonadati</taxon>
        <taxon>Pseudomonadota</taxon>
        <taxon>Alphaproteobacteria</taxon>
        <taxon>Hyphomicrobiales</taxon>
        <taxon>Rhizobiaceae</taxon>
        <taxon>Rhizobium/Agrobacterium group</taxon>
        <taxon>Rhizobium</taxon>
    </lineage>
</organism>
<evidence type="ECO:0000313" key="2">
    <source>
        <dbReference type="EMBL" id="CCM79620.1"/>
    </source>
</evidence>
<accession>K0Q3V2</accession>
<gene>
    <name evidence="2" type="ORF">BN77_p30044</name>
</gene>
<reference evidence="2 3" key="1">
    <citation type="journal article" date="2013" name="Genome Announc.">
        <title>Draft Genome Sequence of Rhizobium mesoamericanum STM3625, a Nitrogen-Fixing Symbiont of Mimosa pudica Isolated in French Guiana (South America).</title>
        <authorList>
            <person name="Moulin L."/>
            <person name="Mornico D."/>
            <person name="Melkonian R."/>
            <person name="Klonowska A."/>
        </authorList>
    </citation>
    <scope>NUCLEOTIDE SEQUENCE [LARGE SCALE GENOMIC DNA]</scope>
    <source>
        <strain evidence="2 3">STM3625</strain>
    </source>
</reference>
<sequence>MVWLRRRRAWIGVRLSRRKPPRARLRPMAMSGWRLQLPGQPRRRLRTQDQSDHRQELTDPRSRHRSRKSGRQRAAFALLERHIAFYGEAPRQAAADGGYASRENLRQAKALGVRDMAFHKKSGLRIEDMVRSRWVYRKLRNFRAGISCLKRTYGLARCTWRGLEHFKTYVWSSVLAYNLARFTRLSST</sequence>
<evidence type="ECO:0000313" key="3">
    <source>
        <dbReference type="Proteomes" id="UP000009319"/>
    </source>
</evidence>
<feature type="region of interest" description="Disordered" evidence="1">
    <location>
        <begin position="21"/>
        <end position="71"/>
    </location>
</feature>
<feature type="compositionally biased region" description="Basic residues" evidence="1">
    <location>
        <begin position="62"/>
        <end position="71"/>
    </location>
</feature>
<dbReference type="AlphaFoldDB" id="K0Q3V2"/>
<dbReference type="eggNOG" id="COG3039">
    <property type="taxonomic scope" value="Bacteria"/>
</dbReference>
<comment type="caution">
    <text evidence="2">The sequence shown here is derived from an EMBL/GenBank/DDBJ whole genome shotgun (WGS) entry which is preliminary data.</text>
</comment>
<dbReference type="EMBL" id="CANI01000051">
    <property type="protein sequence ID" value="CCM79620.1"/>
    <property type="molecule type" value="Genomic_DNA"/>
</dbReference>
<dbReference type="HOGENOM" id="CLU_1440017_0_0_5"/>
<feature type="compositionally biased region" description="Basic and acidic residues" evidence="1">
    <location>
        <begin position="46"/>
        <end position="61"/>
    </location>
</feature>
<keyword evidence="3" id="KW-1185">Reference proteome</keyword>
<protein>
    <recommendedName>
        <fullName evidence="4">Transposase</fullName>
    </recommendedName>
</protein>
<name>K0Q3V2_9HYPH</name>